<accession>A0ABP0CVX2</accession>
<sequence length="84" mass="9344">MTFTPVLIPVALLLCISLLVFVAAGGYESPPMRALPLVVFFSVALKQLRLIAYYCQVLQLPGLVELTTPKAREKLWQEDGRRVA</sequence>
<feature type="transmembrane region" description="Helical" evidence="1">
    <location>
        <begin position="6"/>
        <end position="27"/>
    </location>
</feature>
<keyword evidence="3" id="KW-1185">Reference proteome</keyword>
<comment type="caution">
    <text evidence="2">The sequence shown here is derived from an EMBL/GenBank/DDBJ whole genome shotgun (WGS) entry which is preliminary data.</text>
</comment>
<keyword evidence="1" id="KW-0812">Transmembrane</keyword>
<dbReference type="Proteomes" id="UP001642405">
    <property type="component" value="Unassembled WGS sequence"/>
</dbReference>
<protein>
    <submittedName>
        <fullName evidence="2">Uncharacterized protein</fullName>
    </submittedName>
</protein>
<evidence type="ECO:0000256" key="1">
    <source>
        <dbReference type="SAM" id="Phobius"/>
    </source>
</evidence>
<evidence type="ECO:0000313" key="3">
    <source>
        <dbReference type="Proteomes" id="UP001642405"/>
    </source>
</evidence>
<dbReference type="EMBL" id="CAWUHB010000102">
    <property type="protein sequence ID" value="CAK7235680.1"/>
    <property type="molecule type" value="Genomic_DNA"/>
</dbReference>
<keyword evidence="1" id="KW-0472">Membrane</keyword>
<keyword evidence="1" id="KW-1133">Transmembrane helix</keyword>
<organism evidence="2 3">
    <name type="scientific">Sporothrix curviconia</name>
    <dbReference type="NCBI Taxonomy" id="1260050"/>
    <lineage>
        <taxon>Eukaryota</taxon>
        <taxon>Fungi</taxon>
        <taxon>Dikarya</taxon>
        <taxon>Ascomycota</taxon>
        <taxon>Pezizomycotina</taxon>
        <taxon>Sordariomycetes</taxon>
        <taxon>Sordariomycetidae</taxon>
        <taxon>Ophiostomatales</taxon>
        <taxon>Ophiostomataceae</taxon>
        <taxon>Sporothrix</taxon>
    </lineage>
</organism>
<evidence type="ECO:0000313" key="2">
    <source>
        <dbReference type="EMBL" id="CAK7235680.1"/>
    </source>
</evidence>
<name>A0ABP0CVX2_9PEZI</name>
<gene>
    <name evidence="2" type="ORF">SCUCBS95973_009349</name>
</gene>
<proteinExistence type="predicted"/>
<reference evidence="2 3" key="1">
    <citation type="submission" date="2024-01" db="EMBL/GenBank/DDBJ databases">
        <authorList>
            <person name="Allen C."/>
            <person name="Tagirdzhanova G."/>
        </authorList>
    </citation>
    <scope>NUCLEOTIDE SEQUENCE [LARGE SCALE GENOMIC DNA]</scope>
</reference>